<dbReference type="Proteomes" id="UP001589628">
    <property type="component" value="Unassembled WGS sequence"/>
</dbReference>
<keyword evidence="3" id="KW-0328">Glycosyltransferase</keyword>
<dbReference type="RefSeq" id="WP_027311917.1">
    <property type="nucleotide sequence ID" value="NZ_JBHLZN010000002.1"/>
</dbReference>
<proteinExistence type="predicted"/>
<dbReference type="InterPro" id="IPR050194">
    <property type="entry name" value="Glycosyltransferase_grp1"/>
</dbReference>
<dbReference type="InterPro" id="IPR028098">
    <property type="entry name" value="Glyco_trans_4-like_N"/>
</dbReference>
<dbReference type="Pfam" id="PF00534">
    <property type="entry name" value="Glycos_transf_1"/>
    <property type="match status" value="1"/>
</dbReference>
<dbReference type="EC" id="2.4.-.-" evidence="3"/>
<dbReference type="SUPFAM" id="SSF53756">
    <property type="entry name" value="UDP-Glycosyltransferase/glycogen phosphorylase"/>
    <property type="match status" value="1"/>
</dbReference>
<organism evidence="3 4">
    <name type="scientific">Balneatrix alpica</name>
    <dbReference type="NCBI Taxonomy" id="75684"/>
    <lineage>
        <taxon>Bacteria</taxon>
        <taxon>Pseudomonadati</taxon>
        <taxon>Pseudomonadota</taxon>
        <taxon>Gammaproteobacteria</taxon>
        <taxon>Oceanospirillales</taxon>
        <taxon>Balneatrichaceae</taxon>
        <taxon>Balneatrix</taxon>
    </lineage>
</organism>
<keyword evidence="4" id="KW-1185">Reference proteome</keyword>
<dbReference type="CDD" id="cd03801">
    <property type="entry name" value="GT4_PimA-like"/>
    <property type="match status" value="1"/>
</dbReference>
<reference evidence="3 4" key="1">
    <citation type="submission" date="2024-09" db="EMBL/GenBank/DDBJ databases">
        <authorList>
            <person name="Sun Q."/>
            <person name="Mori K."/>
        </authorList>
    </citation>
    <scope>NUCLEOTIDE SEQUENCE [LARGE SCALE GENOMIC DNA]</scope>
    <source>
        <strain evidence="3 4">ATCC 51285</strain>
    </source>
</reference>
<dbReference type="Gene3D" id="3.40.50.2000">
    <property type="entry name" value="Glycogen Phosphorylase B"/>
    <property type="match status" value="2"/>
</dbReference>
<comment type="caution">
    <text evidence="3">The sequence shown here is derived from an EMBL/GenBank/DDBJ whole genome shotgun (WGS) entry which is preliminary data.</text>
</comment>
<dbReference type="PANTHER" id="PTHR45947:SF3">
    <property type="entry name" value="SULFOQUINOVOSYL TRANSFERASE SQD2"/>
    <property type="match status" value="1"/>
</dbReference>
<feature type="domain" description="Glycosyl transferase family 1" evidence="1">
    <location>
        <begin position="180"/>
        <end position="347"/>
    </location>
</feature>
<dbReference type="Pfam" id="PF13439">
    <property type="entry name" value="Glyco_transf_4"/>
    <property type="match status" value="1"/>
</dbReference>
<dbReference type="InterPro" id="IPR001296">
    <property type="entry name" value="Glyco_trans_1"/>
</dbReference>
<evidence type="ECO:0000313" key="4">
    <source>
        <dbReference type="Proteomes" id="UP001589628"/>
    </source>
</evidence>
<sequence length="379" mass="42397">MNKPKIAMVAPPIHPVPPRYGAAVEWWMYQVGLRLQQVEPWIFSIQAPGYSRYEQTGALRIERIAMGRLYKRLFQKWTRWDPCSYAWRVARVIRQQGIEQVHVHNSPALLTALYRQLGNGYRYILHLHNEMEVTALPERVLLLTVSEYLAAWYRQRLPGVRVEVLTNGVDLQLASHPQPWPQSLQVAETPAFLLYGGRISPEKGPLELAQAVLALQAELPAAPRLLIAGGFSEGKATNKRVAYGLALKQLAAQHPQQVQLLGSLGPEQMYALYQRASLTIVPSIFEEPLCMVALEAMASGSPVLVSPRGGMPEYVRDGHTGYLLPAEVNTAAWANRIREVLADPRRLQVAAQGQAYVQAQHSWSLVSEALSRFYLEAAG</sequence>
<dbReference type="EMBL" id="JBHLZN010000002">
    <property type="protein sequence ID" value="MFB9886477.1"/>
    <property type="molecule type" value="Genomic_DNA"/>
</dbReference>
<evidence type="ECO:0000313" key="3">
    <source>
        <dbReference type="EMBL" id="MFB9886477.1"/>
    </source>
</evidence>
<keyword evidence="3" id="KW-0808">Transferase</keyword>
<gene>
    <name evidence="3" type="ORF">ACFFLH_08650</name>
</gene>
<protein>
    <submittedName>
        <fullName evidence="3">Glycosyltransferase</fullName>
        <ecNumber evidence="3">2.4.-.-</ecNumber>
    </submittedName>
</protein>
<evidence type="ECO:0000259" key="2">
    <source>
        <dbReference type="Pfam" id="PF13439"/>
    </source>
</evidence>
<dbReference type="GO" id="GO:0016757">
    <property type="term" value="F:glycosyltransferase activity"/>
    <property type="evidence" value="ECO:0007669"/>
    <property type="project" value="UniProtKB-KW"/>
</dbReference>
<accession>A0ABV5ZB17</accession>
<feature type="domain" description="Glycosyltransferase subfamily 4-like N-terminal" evidence="2">
    <location>
        <begin position="38"/>
        <end position="172"/>
    </location>
</feature>
<evidence type="ECO:0000259" key="1">
    <source>
        <dbReference type="Pfam" id="PF00534"/>
    </source>
</evidence>
<dbReference type="PANTHER" id="PTHR45947">
    <property type="entry name" value="SULFOQUINOVOSYL TRANSFERASE SQD2"/>
    <property type="match status" value="1"/>
</dbReference>
<name>A0ABV5ZB17_9GAMM</name>